<evidence type="ECO:0000256" key="1">
    <source>
        <dbReference type="SAM" id="Phobius"/>
    </source>
</evidence>
<organism evidence="2 3">
    <name type="scientific">Rubritalea profundi</name>
    <dbReference type="NCBI Taxonomy" id="1658618"/>
    <lineage>
        <taxon>Bacteria</taxon>
        <taxon>Pseudomonadati</taxon>
        <taxon>Verrucomicrobiota</taxon>
        <taxon>Verrucomicrobiia</taxon>
        <taxon>Verrucomicrobiales</taxon>
        <taxon>Rubritaleaceae</taxon>
        <taxon>Rubritalea</taxon>
    </lineage>
</organism>
<accession>A0A2S7TXH8</accession>
<evidence type="ECO:0008006" key="4">
    <source>
        <dbReference type="Google" id="ProtNLM"/>
    </source>
</evidence>
<feature type="transmembrane region" description="Helical" evidence="1">
    <location>
        <begin position="31"/>
        <end position="47"/>
    </location>
</feature>
<dbReference type="EMBL" id="MQWA01000001">
    <property type="protein sequence ID" value="PQJ27438.1"/>
    <property type="molecule type" value="Genomic_DNA"/>
</dbReference>
<keyword evidence="1" id="KW-1133">Transmembrane helix</keyword>
<feature type="transmembrane region" description="Helical" evidence="1">
    <location>
        <begin position="6"/>
        <end position="24"/>
    </location>
</feature>
<dbReference type="Proteomes" id="UP000239907">
    <property type="component" value="Unassembled WGS sequence"/>
</dbReference>
<sequence>MFSDSIYEFLIMAGIILILVDVFIRNDVSSLIAHVIFAYALVLFVDLPLLYSIALGISAWVLMVFCHYTFFRKGIQIFCNKYISKTVIDEMPLDRLIGYSTKVETVDGVQMIRLEGDLAPFKDSSEFDEGTIVRVVSFADGVAVVSEVKN</sequence>
<feature type="transmembrane region" description="Helical" evidence="1">
    <location>
        <begin position="53"/>
        <end position="71"/>
    </location>
</feature>
<name>A0A2S7TXH8_9BACT</name>
<reference evidence="2 3" key="1">
    <citation type="submission" date="2016-12" db="EMBL/GenBank/DDBJ databases">
        <title>Study of bacterial adaptation to deep sea.</title>
        <authorList>
            <person name="Song J."/>
            <person name="Yoshizawa S."/>
            <person name="Kogure K."/>
        </authorList>
    </citation>
    <scope>NUCLEOTIDE SEQUENCE [LARGE SCALE GENOMIC DNA]</scope>
    <source>
        <strain evidence="2 3">SAORIC-165</strain>
    </source>
</reference>
<evidence type="ECO:0000313" key="2">
    <source>
        <dbReference type="EMBL" id="PQJ27438.1"/>
    </source>
</evidence>
<gene>
    <name evidence="2" type="ORF">BSZ32_02290</name>
</gene>
<comment type="caution">
    <text evidence="2">The sequence shown here is derived from an EMBL/GenBank/DDBJ whole genome shotgun (WGS) entry which is preliminary data.</text>
</comment>
<keyword evidence="3" id="KW-1185">Reference proteome</keyword>
<keyword evidence="1" id="KW-0812">Transmembrane</keyword>
<dbReference type="AlphaFoldDB" id="A0A2S7TXH8"/>
<protein>
    <recommendedName>
        <fullName evidence="4">NfeD-like C-terminal domain-containing protein</fullName>
    </recommendedName>
</protein>
<evidence type="ECO:0000313" key="3">
    <source>
        <dbReference type="Proteomes" id="UP000239907"/>
    </source>
</evidence>
<keyword evidence="1" id="KW-0472">Membrane</keyword>
<proteinExistence type="predicted"/>